<feature type="compositionally biased region" description="Basic and acidic residues" evidence="1">
    <location>
        <begin position="1851"/>
        <end position="1860"/>
    </location>
</feature>
<protein>
    <submittedName>
        <fullName evidence="2">Uncharacterized protein</fullName>
    </submittedName>
</protein>
<dbReference type="PANTHER" id="PTHR23280:SF21">
    <property type="entry name" value="PROTEIN 4.1 HOMOLOG"/>
    <property type="match status" value="1"/>
</dbReference>
<dbReference type="VEuPathDB" id="PlasmoDB:PmUG01_08029600"/>
<feature type="region of interest" description="Disordered" evidence="1">
    <location>
        <begin position="1279"/>
        <end position="1300"/>
    </location>
</feature>
<feature type="compositionally biased region" description="Polar residues" evidence="1">
    <location>
        <begin position="1329"/>
        <end position="1341"/>
    </location>
</feature>
<dbReference type="PANTHER" id="PTHR23280">
    <property type="entry name" value="4.1 G PROTEIN"/>
    <property type="match status" value="1"/>
</dbReference>
<feature type="region of interest" description="Disordered" evidence="1">
    <location>
        <begin position="1312"/>
        <end position="1341"/>
    </location>
</feature>
<feature type="compositionally biased region" description="Basic and acidic residues" evidence="1">
    <location>
        <begin position="749"/>
        <end position="764"/>
    </location>
</feature>
<feature type="region of interest" description="Disordered" evidence="1">
    <location>
        <begin position="1766"/>
        <end position="1790"/>
    </location>
</feature>
<feature type="compositionally biased region" description="Basic and acidic residues" evidence="1">
    <location>
        <begin position="797"/>
        <end position="812"/>
    </location>
</feature>
<organism evidence="2 3">
    <name type="scientific">Plasmodium malariae</name>
    <dbReference type="NCBI Taxonomy" id="5858"/>
    <lineage>
        <taxon>Eukaryota</taxon>
        <taxon>Sar</taxon>
        <taxon>Alveolata</taxon>
        <taxon>Apicomplexa</taxon>
        <taxon>Aconoidasida</taxon>
        <taxon>Haemosporida</taxon>
        <taxon>Plasmodiidae</taxon>
        <taxon>Plasmodium</taxon>
        <taxon>Plasmodium (Plasmodium)</taxon>
    </lineage>
</organism>
<feature type="compositionally biased region" description="Basic and acidic residues" evidence="1">
    <location>
        <begin position="1766"/>
        <end position="1785"/>
    </location>
</feature>
<name>A0A1C3KYD2_PLAMA</name>
<dbReference type="GO" id="GO:0031032">
    <property type="term" value="P:actomyosin structure organization"/>
    <property type="evidence" value="ECO:0007669"/>
    <property type="project" value="TreeGrafter"/>
</dbReference>
<feature type="compositionally biased region" description="Basic and acidic residues" evidence="1">
    <location>
        <begin position="1937"/>
        <end position="1962"/>
    </location>
</feature>
<reference evidence="2 3" key="1">
    <citation type="submission" date="2016-06" db="EMBL/GenBank/DDBJ databases">
        <authorList>
            <consortium name="Pathogen Informatics"/>
        </authorList>
    </citation>
    <scope>NUCLEOTIDE SEQUENCE [LARGE SCALE GENOMIC DNA]</scope>
    <source>
        <strain evidence="2">PmlGA01</strain>
    </source>
</reference>
<feature type="region of interest" description="Disordered" evidence="1">
    <location>
        <begin position="1936"/>
        <end position="1981"/>
    </location>
</feature>
<evidence type="ECO:0000313" key="3">
    <source>
        <dbReference type="Proteomes" id="UP000219799"/>
    </source>
</evidence>
<feature type="compositionally biased region" description="Basic residues" evidence="1">
    <location>
        <begin position="783"/>
        <end position="796"/>
    </location>
</feature>
<sequence length="2109" mass="251517">MKNLKGNIKLLTSNINIEEKKKLWLSTVKGNETTNIKGINSKSLKDVALSFFKEKNIYNEENLIVLHLFCKEKLDEYLINEELTEFLQKTFLLYEYFIEEKCNKINKKEFIENVCDCCKRLFLKNIIRYEKDILDFLLKNLINFISKYSFFHIYQSLYNIYQYQNKHFTKPREYKNEKFQFLLNIQHKEVNGEYIMINNNSFDLNAFFLLDENDEKQIREHFYERESDQYNGNNDGYNNFCTLQSVEKLEKEYTKKGKKKEVAEKTMSTKKKGTTIKNIDNPLCSNHSKCGSSETNCLQKEFTCFYLFIYFKSCFENINFYLIEKFIENYYINHNNENIYKELLLFLFLIYKNKMNNIIDRILTDTIKYSNIMNDVDIKKKKKKLLNDDETDLVDRKLYVSDCLFYFELLINIITYKNLQYENNYEYYINILKLLHENDTFQELFISSLFFVFISIEEVNTRNMVLMNFMKYHSKKYYILSKLFIHMKNVFSVIYDIDSEHIIYNRSTFNSTPNVEFVHSDKQKDSNIIDIYLLHIANNIHIDKYVCLFFREIYYIISRSNMDYFCYITNLYLYIYDNIFNKIINIIYENEMNLNDNSFHICTNILRPFLFIYSDLFNNFSQKLKKKIFNERVMIYYSFIKKYLFKNMYEKTFLQKDLFYVIYQIYFLLHTLKYNFLNFLTCFITTKRKINEYLEYFLKLKVDNSKQSGGEKKVDEAINSLHDKCTDDGTQYMKHEYEEGNSALEIYEEGGKESEQRDELLENNEKEEEDSGRVYDPISSHHANTKKRNTKKSSKRPCKEGSTKESEKMGKQISEKELKNQMSNILNNEADDKGTCEGTNYAEDKKKRITGNIVTQNFSNATGNNSICINKEEKEKMRIITFFEKNYLLLKYFKANTESTLDENYTPDFNVNDRMKENTKLKKIIVNNNIRDIKSRRNIDSKCKSKSDGKHSNSNCNNHSYNNTVPVLDEKLRFMKKLNSFFNKCKEIDEPIIELFLNNKDNVYSKILKTNLLIIKELRNIRMDILYPIFNASLVFLFDDFYFFIIQNIKLIVEEKEKKLSNHKIFLNMSFILLHILVKDVKIEKYLVSIFYMLKLTLNKLKLLKILDQTKSCDMKEIYNKNTKKFENNIKYYNIKKDKNIIKTNSQEKQEDDEKSDSLSSINERGTSLRTTNKQFIHSQSLEEKIKLYQNVFFIFLKLLQNILKVNNLYYNFKFIIYDILFSEYSNKTIIFSCLKCILDRSKLEEVYNYCIDILGSINVGKGKLEQLLKNGNNSSGIVNNTNDYDTNEKGKAVEEKKEDVEEEKREKKKIVKKQIGQKKKTNKKDNYHVNTNNHKCTNPNYSLDEYKEYVSERGEENNVVEVAKQNLTNVVNPSYLSFVLLNRESLKINFFDPENVKNSRISSLYINILILYYIFSQKNKNNEKTKLYDSSIKLSIENYYNIINKLVCVLYQKNCLNAHYDTYTKYLCLKVFKRIYNLLCIQEADIYIKYLRSTDTQGNIMIYEDKKLNNIKSLKNELVHFFEYISNNEIKKYFKQNKINTIIKSKEYAFFFLNNLKCNNIILNEENFFFMINCLLFLFNIKYDKGTFYKVVCIILIEKNKNGNYILTKIISSIKKFFKLSEIFNGVRKENKKNKIRLSSDITNHSALLYIIRTTIILLLLIDYSSINGQEITNDDDSLTYSMFINDYIKKKSLKHYYTQLNFLLFRIFYNEKNLPYFFKIFFSTLYIISFKKSNDKVIYFFENVFHIREDTNLEALKDTPNEWTEERPCVRTDEGANEKETKNNHTTSNNKYLTEVNHCKGNITSHNRDTKRKYVKKENSEEDENNSISDDGKKNYHIILRNQRQTTKNLRDKNKEKSMNSPRNGVSKNYMKIVYSSSSNSSSCSDSDSDVSYKINIKNNNKRKNKIASNNKKKKVKKVSSVDSTNISTVIYEQDTNKKSNDDNGEKKGNIKEEILEHPLVKQSNNKKSEENKLHTNEEKNKISQNFQFNGTLSAKILNHFLFLCKGFHEDLELKIYNGIITHLRENESDREKLKNLLRLNFSEDDKKSIKYIKKLELLNIIDTKIIFLKYIKHNLKKRKTLLSRMSDLNLNIFKYKSMFHIELDFI</sequence>
<feature type="compositionally biased region" description="Basic residues" evidence="1">
    <location>
        <begin position="1312"/>
        <end position="1323"/>
    </location>
</feature>
<feature type="compositionally biased region" description="Basic and acidic residues" evidence="1">
    <location>
        <begin position="1287"/>
        <end position="1300"/>
    </location>
</feature>
<proteinExistence type="predicted"/>
<dbReference type="GO" id="GO:0005856">
    <property type="term" value="C:cytoskeleton"/>
    <property type="evidence" value="ECO:0007669"/>
    <property type="project" value="TreeGrafter"/>
</dbReference>
<feature type="region of interest" description="Disordered" evidence="1">
    <location>
        <begin position="1897"/>
        <end position="1923"/>
    </location>
</feature>
<dbReference type="Proteomes" id="UP000219799">
    <property type="component" value="Chromosome 8"/>
</dbReference>
<evidence type="ECO:0000313" key="2">
    <source>
        <dbReference type="EMBL" id="SBT79204.1"/>
    </source>
</evidence>
<accession>A0A1C3KYD2</accession>
<feature type="region of interest" description="Disordered" evidence="1">
    <location>
        <begin position="749"/>
        <end position="812"/>
    </location>
</feature>
<dbReference type="EMBL" id="LT594496">
    <property type="protein sequence ID" value="SBT79204.1"/>
    <property type="molecule type" value="Genomic_DNA"/>
</dbReference>
<feature type="region of interest" description="Disordered" evidence="1">
    <location>
        <begin position="1803"/>
        <end position="1871"/>
    </location>
</feature>
<feature type="compositionally biased region" description="Basic residues" evidence="1">
    <location>
        <begin position="1902"/>
        <end position="1920"/>
    </location>
</feature>
<gene>
    <name evidence="2" type="primary">PmlGA01_080016600</name>
    <name evidence="2" type="ORF">PMLGA01_080016600</name>
</gene>
<feature type="compositionally biased region" description="Basic and acidic residues" evidence="1">
    <location>
        <begin position="1969"/>
        <end position="1981"/>
    </location>
</feature>
<evidence type="ECO:0000256" key="1">
    <source>
        <dbReference type="SAM" id="MobiDB-lite"/>
    </source>
</evidence>